<proteinExistence type="predicted"/>
<evidence type="ECO:0000313" key="2">
    <source>
        <dbReference type="Proteomes" id="UP000271624"/>
    </source>
</evidence>
<name>A0A3S1C430_9CYAN</name>
<reference evidence="1" key="2">
    <citation type="journal article" date="2019" name="Genome Biol. Evol.">
        <title>Day and night: Metabolic profiles and evolutionary relationships of six axenic non-marine cyanobacteria.</title>
        <authorList>
            <person name="Will S.E."/>
            <person name="Henke P."/>
            <person name="Boedeker C."/>
            <person name="Huang S."/>
            <person name="Brinkmann H."/>
            <person name="Rohde M."/>
            <person name="Jarek M."/>
            <person name="Friedl T."/>
            <person name="Seufert S."/>
            <person name="Schumacher M."/>
            <person name="Overmann J."/>
            <person name="Neumann-Schaal M."/>
            <person name="Petersen J."/>
        </authorList>
    </citation>
    <scope>NUCLEOTIDE SEQUENCE [LARGE SCALE GENOMIC DNA]</scope>
    <source>
        <strain evidence="1">PCC 7102</strain>
    </source>
</reference>
<comment type="caution">
    <text evidence="1">The sequence shown here is derived from an EMBL/GenBank/DDBJ whole genome shotgun (WGS) entry which is preliminary data.</text>
</comment>
<sequence length="65" mass="7005">MQASVIATATHKLENIKDAEEIASTSSVNVANSLAVPICSTIFSGQAKMRRFNISFKLYVIPCTS</sequence>
<dbReference type="EMBL" id="RSCL01000035">
    <property type="protein sequence ID" value="RUS96614.1"/>
    <property type="molecule type" value="Genomic_DNA"/>
</dbReference>
<evidence type="ECO:0000313" key="1">
    <source>
        <dbReference type="EMBL" id="RUS96614.1"/>
    </source>
</evidence>
<gene>
    <name evidence="1" type="ORF">DSM106972_086370</name>
</gene>
<dbReference type="AlphaFoldDB" id="A0A3S1C430"/>
<accession>A0A3S1C430</accession>
<reference evidence="1" key="1">
    <citation type="submission" date="2018-12" db="EMBL/GenBank/DDBJ databases">
        <authorList>
            <person name="Will S."/>
            <person name="Neumann-Schaal M."/>
            <person name="Henke P."/>
        </authorList>
    </citation>
    <scope>NUCLEOTIDE SEQUENCE</scope>
    <source>
        <strain evidence="1">PCC 7102</strain>
    </source>
</reference>
<keyword evidence="2" id="KW-1185">Reference proteome</keyword>
<dbReference type="Proteomes" id="UP000271624">
    <property type="component" value="Unassembled WGS sequence"/>
</dbReference>
<organism evidence="1 2">
    <name type="scientific">Dulcicalothrix desertica PCC 7102</name>
    <dbReference type="NCBI Taxonomy" id="232991"/>
    <lineage>
        <taxon>Bacteria</taxon>
        <taxon>Bacillati</taxon>
        <taxon>Cyanobacteriota</taxon>
        <taxon>Cyanophyceae</taxon>
        <taxon>Nostocales</taxon>
        <taxon>Calotrichaceae</taxon>
        <taxon>Dulcicalothrix</taxon>
    </lineage>
</organism>
<protein>
    <submittedName>
        <fullName evidence="1">Uncharacterized protein</fullName>
    </submittedName>
</protein>